<reference evidence="3" key="1">
    <citation type="submission" date="2018-06" db="EMBL/GenBank/DDBJ databases">
        <authorList>
            <person name="Zhirakovskaya E."/>
        </authorList>
    </citation>
    <scope>NUCLEOTIDE SEQUENCE</scope>
</reference>
<dbReference type="EMBL" id="UOEI01000119">
    <property type="protein sequence ID" value="VAV94201.1"/>
    <property type="molecule type" value="Genomic_DNA"/>
</dbReference>
<organism evidence="3">
    <name type="scientific">hydrothermal vent metagenome</name>
    <dbReference type="NCBI Taxonomy" id="652676"/>
    <lineage>
        <taxon>unclassified sequences</taxon>
        <taxon>metagenomes</taxon>
        <taxon>ecological metagenomes</taxon>
    </lineage>
</organism>
<dbReference type="PANTHER" id="PTHR43757">
    <property type="entry name" value="AMINOMETHYLTRANSFERASE"/>
    <property type="match status" value="1"/>
</dbReference>
<dbReference type="GO" id="GO:0008168">
    <property type="term" value="F:methyltransferase activity"/>
    <property type="evidence" value="ECO:0007669"/>
    <property type="project" value="UniProtKB-KW"/>
</dbReference>
<dbReference type="GO" id="GO:0006546">
    <property type="term" value="P:glycine catabolic process"/>
    <property type="evidence" value="ECO:0007669"/>
    <property type="project" value="InterPro"/>
</dbReference>
<dbReference type="InterPro" id="IPR028896">
    <property type="entry name" value="GcvT/YgfZ/DmdA"/>
</dbReference>
<dbReference type="InterPro" id="IPR027266">
    <property type="entry name" value="TrmE/GcvT-like"/>
</dbReference>
<dbReference type="NCBIfam" id="TIGR00528">
    <property type="entry name" value="gcvT"/>
    <property type="match status" value="1"/>
</dbReference>
<evidence type="ECO:0000256" key="1">
    <source>
        <dbReference type="ARBA" id="ARBA00008609"/>
    </source>
</evidence>
<dbReference type="SUPFAM" id="SSF103025">
    <property type="entry name" value="Folate-binding domain"/>
    <property type="match status" value="1"/>
</dbReference>
<feature type="domain" description="GCVT N-terminal" evidence="2">
    <location>
        <begin position="6"/>
        <end position="253"/>
    </location>
</feature>
<dbReference type="Pfam" id="PF01571">
    <property type="entry name" value="GCV_T"/>
    <property type="match status" value="1"/>
</dbReference>
<accession>A0A3B0RSK9</accession>
<keyword evidence="3" id="KW-0489">Methyltransferase</keyword>
<comment type="similarity">
    <text evidence="1">Belongs to the GcvT family.</text>
</comment>
<keyword evidence="3" id="KW-0808">Transferase</keyword>
<dbReference type="InterPro" id="IPR006223">
    <property type="entry name" value="GcvT"/>
</dbReference>
<evidence type="ECO:0000313" key="3">
    <source>
        <dbReference type="EMBL" id="VAV94201.1"/>
    </source>
</evidence>
<dbReference type="GO" id="GO:0004047">
    <property type="term" value="F:aminomethyltransferase activity"/>
    <property type="evidence" value="ECO:0007669"/>
    <property type="project" value="UniProtKB-EC"/>
</dbReference>
<dbReference type="PIRSF" id="PIRSF006487">
    <property type="entry name" value="GcvT"/>
    <property type="match status" value="1"/>
</dbReference>
<dbReference type="AlphaFoldDB" id="A0A3B0RSK9"/>
<dbReference type="Gene3D" id="3.30.1360.120">
    <property type="entry name" value="Probable tRNA modification gtpase trme, domain 1"/>
    <property type="match status" value="1"/>
</dbReference>
<dbReference type="InterPro" id="IPR006222">
    <property type="entry name" value="GCVT_N"/>
</dbReference>
<dbReference type="PANTHER" id="PTHR43757:SF2">
    <property type="entry name" value="AMINOMETHYLTRANSFERASE, MITOCHONDRIAL"/>
    <property type="match status" value="1"/>
</dbReference>
<gene>
    <name evidence="3" type="ORF">MNBD_ACTINO01-597</name>
</gene>
<feature type="non-terminal residue" evidence="3">
    <location>
        <position position="266"/>
    </location>
</feature>
<proteinExistence type="inferred from homology"/>
<dbReference type="GO" id="GO:0005960">
    <property type="term" value="C:glycine cleavage complex"/>
    <property type="evidence" value="ECO:0007669"/>
    <property type="project" value="InterPro"/>
</dbReference>
<sequence length="266" mass="28634">MPTSPLHHVHEHAGARFTDFGGWTMPVQYDSVLAEHAAVRDSVGMFDVSHLGRFEVSGAGATDLLRKQLCNDVARIEPGRAQYTMALNADGGVEDDIIIWRFDDERYWIMPNGTNFAEIASRFVAFAPDTVTIDDVRADSVLLAIQGPDAPDVISRVIGFMPGRFRVMTGVFGDHAITAAGTGYTGERGAEIYIGAAGAEALWNAFVAAGATPAALGARDTLRLEMGYPLWGHELDATTSPLEAGLGWVVAWDHDFVGKTALASQR</sequence>
<evidence type="ECO:0000259" key="2">
    <source>
        <dbReference type="Pfam" id="PF01571"/>
    </source>
</evidence>
<dbReference type="NCBIfam" id="NF001567">
    <property type="entry name" value="PRK00389.1"/>
    <property type="match status" value="1"/>
</dbReference>
<protein>
    <submittedName>
        <fullName evidence="3">Aminomethyltransferase (Glycine cleavage system T protein)</fullName>
        <ecNumber evidence="3">2.1.2.10</ecNumber>
    </submittedName>
</protein>
<dbReference type="EC" id="2.1.2.10" evidence="3"/>
<name>A0A3B0RSK9_9ZZZZ</name>
<dbReference type="GO" id="GO:0032259">
    <property type="term" value="P:methylation"/>
    <property type="evidence" value="ECO:0007669"/>
    <property type="project" value="UniProtKB-KW"/>
</dbReference>